<organism evidence="1 2">
    <name type="scientific">Hypsizygus marmoreus</name>
    <name type="common">White beech mushroom</name>
    <name type="synonym">Agaricus marmoreus</name>
    <dbReference type="NCBI Taxonomy" id="39966"/>
    <lineage>
        <taxon>Eukaryota</taxon>
        <taxon>Fungi</taxon>
        <taxon>Dikarya</taxon>
        <taxon>Basidiomycota</taxon>
        <taxon>Agaricomycotina</taxon>
        <taxon>Agaricomycetes</taxon>
        <taxon>Agaricomycetidae</taxon>
        <taxon>Agaricales</taxon>
        <taxon>Tricholomatineae</taxon>
        <taxon>Lyophyllaceae</taxon>
        <taxon>Hypsizygus</taxon>
    </lineage>
</organism>
<name>A0A369JJW7_HYPMA</name>
<protein>
    <submittedName>
        <fullName evidence="1">Uncharacterized protein</fullName>
    </submittedName>
</protein>
<dbReference type="Proteomes" id="UP000076154">
    <property type="component" value="Unassembled WGS sequence"/>
</dbReference>
<reference evidence="1" key="1">
    <citation type="submission" date="2018-04" db="EMBL/GenBank/DDBJ databases">
        <title>Whole genome sequencing of Hypsizygus marmoreus.</title>
        <authorList>
            <person name="Choi I.-G."/>
            <person name="Min B."/>
            <person name="Kim J.-G."/>
            <person name="Kim S."/>
            <person name="Oh Y.-L."/>
            <person name="Kong W.-S."/>
            <person name="Park H."/>
            <person name="Jeong J."/>
            <person name="Song E.-S."/>
        </authorList>
    </citation>
    <scope>NUCLEOTIDE SEQUENCE [LARGE SCALE GENOMIC DNA]</scope>
    <source>
        <strain evidence="1">51987-8</strain>
    </source>
</reference>
<comment type="caution">
    <text evidence="1">The sequence shown here is derived from an EMBL/GenBank/DDBJ whole genome shotgun (WGS) entry which is preliminary data.</text>
</comment>
<dbReference type="Gene3D" id="3.80.10.10">
    <property type="entry name" value="Ribonuclease Inhibitor"/>
    <property type="match status" value="1"/>
</dbReference>
<accession>A0A369JJW7</accession>
<evidence type="ECO:0000313" key="1">
    <source>
        <dbReference type="EMBL" id="RDB20867.1"/>
    </source>
</evidence>
<dbReference type="SUPFAM" id="SSF52047">
    <property type="entry name" value="RNI-like"/>
    <property type="match status" value="1"/>
</dbReference>
<keyword evidence="2" id="KW-1185">Reference proteome</keyword>
<sequence length="552" mass="62621">MDDSEYSLTVDDDHAFGRGVPRKRRKKRRVVAAIFSEPKEPSSRLAETDAETLGNACIFNVLPAAASTGPKTTISYGEPSSSAVLLELVPMRELEASERSTSDTISSATPILFSTHVNTLPVEIFSEIFVLCLPDGLPLRSSRREAPLVLCRICRYWRRIALSTTELWSSFSSVRTDGKLFAHERIMSMYFHRSNPRPLTLEVKPMVNSTRILRGLLEHVGRWKTLTIKMDKGLATTFAQMKKPPLLLESLDVTICFDDVGDEPMEEHENVPLAIQKMVGLRSLTWQSRNNIPSTFLAIPLHQLTRLEILCHLHLADCISVLSCCQQLVDFTLDCKKPCEVETPLATMIPRLPNLLNLNVTIYIIDIGKFLEHFNFPALRSLTVSHRRVHTRHDIYAFERFFIRSRCSLDKLRLHDRYLNQDGLISYLTLPCLQSVRELHVIAAANNRMISLLTYPTAQPDHCVISHTEYLLPCLENLSIGPCKTDDGLLAKMLESRVKPAAGDVPRTFGASLVKARAVLARDGKERYPHHKDIAGFRKLLNRELTLYWVWR</sequence>
<evidence type="ECO:0000313" key="2">
    <source>
        <dbReference type="Proteomes" id="UP000076154"/>
    </source>
</evidence>
<gene>
    <name evidence="1" type="ORF">Hypma_012047</name>
</gene>
<dbReference type="OrthoDB" id="2909371at2759"/>
<dbReference type="InterPro" id="IPR032675">
    <property type="entry name" value="LRR_dom_sf"/>
</dbReference>
<dbReference type="InParanoid" id="A0A369JJW7"/>
<dbReference type="AlphaFoldDB" id="A0A369JJW7"/>
<proteinExistence type="predicted"/>
<dbReference type="EMBL" id="LUEZ02000056">
    <property type="protein sequence ID" value="RDB20867.1"/>
    <property type="molecule type" value="Genomic_DNA"/>
</dbReference>